<keyword evidence="2" id="KW-0521">NADP</keyword>
<dbReference type="PANTHER" id="PTHR43217:SF2">
    <property type="entry name" value="SUCCINATE-SEMIALDEHYDE DEHYDROGENASE [NADP(+)]"/>
    <property type="match status" value="1"/>
</dbReference>
<dbReference type="InterPro" id="IPR015590">
    <property type="entry name" value="Aldehyde_DH_dom"/>
</dbReference>
<name>B9TKL0_RICCO</name>
<comment type="similarity">
    <text evidence="1">Belongs to the aldehyde dehydrogenase family.</text>
</comment>
<dbReference type="PANTHER" id="PTHR43217">
    <property type="entry name" value="SUCCINATE SEMIALDEHYDE DEHYDROGENASE [NAD(P)+] SAD"/>
    <property type="match status" value="1"/>
</dbReference>
<sequence>MTYQTINPATGNLVKSFETISDSALEQALHLAHTCYETDWRLRAVADRANVVRTAAAKLRENAEEFAQLVTLEMGKLIEQARGEVALSANILDYYAARADEYLKRQEIPEASGAYVETRPIGVILAVEPWNFPYYQLARVAGPQLMVGNTVIVKHASNVPQCAAAFASLFDGEAAPKGIYTNIYATAEQVGRLIDDQRVRGVTVTGSERAGAAVAERAGRNLKKSVMELGGSDPLIILEDAPIEPTLENAIWGRMNNTGQSCVASKRVIVVGRERGKLFLDGLVARMGALRAGDP</sequence>
<dbReference type="SUPFAM" id="SSF53720">
    <property type="entry name" value="ALDH-like"/>
    <property type="match status" value="1"/>
</dbReference>
<feature type="domain" description="Aldehyde dehydrogenase" evidence="4">
    <location>
        <begin position="2"/>
        <end position="295"/>
    </location>
</feature>
<accession>B9TKL0</accession>
<protein>
    <submittedName>
        <fullName evidence="5">Succinate semialdehyde dehydrogenase, putative</fullName>
        <ecNumber evidence="5">1.2.1.16</ecNumber>
    </submittedName>
</protein>
<dbReference type="EC" id="1.2.1.16" evidence="5"/>
<dbReference type="InterPro" id="IPR016163">
    <property type="entry name" value="Ald_DH_C"/>
</dbReference>
<dbReference type="Gene3D" id="3.40.605.10">
    <property type="entry name" value="Aldehyde Dehydrogenase, Chain A, domain 1"/>
    <property type="match status" value="1"/>
</dbReference>
<dbReference type="STRING" id="3988.B9TKL0"/>
<evidence type="ECO:0000256" key="3">
    <source>
        <dbReference type="ARBA" id="ARBA00023002"/>
    </source>
</evidence>
<proteinExistence type="inferred from homology"/>
<dbReference type="Proteomes" id="UP000008311">
    <property type="component" value="Unassembled WGS sequence"/>
</dbReference>
<dbReference type="GO" id="GO:0009013">
    <property type="term" value="F:succinate-semialdehyde dehydrogenase [NAD(P)+] activity"/>
    <property type="evidence" value="ECO:0007669"/>
    <property type="project" value="UniProtKB-EC"/>
</dbReference>
<evidence type="ECO:0000313" key="5">
    <source>
        <dbReference type="EMBL" id="EEF23604.1"/>
    </source>
</evidence>
<dbReference type="Gene3D" id="3.40.309.10">
    <property type="entry name" value="Aldehyde Dehydrogenase, Chain A, domain 2"/>
    <property type="match status" value="1"/>
</dbReference>
<keyword evidence="6" id="KW-1185">Reference proteome</keyword>
<evidence type="ECO:0000313" key="6">
    <source>
        <dbReference type="Proteomes" id="UP000008311"/>
    </source>
</evidence>
<evidence type="ECO:0000259" key="4">
    <source>
        <dbReference type="Pfam" id="PF00171"/>
    </source>
</evidence>
<gene>
    <name evidence="5" type="ORF">RCOM_2039840</name>
</gene>
<dbReference type="EMBL" id="EQ985435">
    <property type="protein sequence ID" value="EEF23604.1"/>
    <property type="molecule type" value="Genomic_DNA"/>
</dbReference>
<dbReference type="InterPro" id="IPR016162">
    <property type="entry name" value="Ald_DH_N"/>
</dbReference>
<feature type="non-terminal residue" evidence="5">
    <location>
        <position position="295"/>
    </location>
</feature>
<dbReference type="AlphaFoldDB" id="B9TKL0"/>
<dbReference type="InParanoid" id="B9TKL0"/>
<keyword evidence="3 5" id="KW-0560">Oxidoreductase</keyword>
<evidence type="ECO:0000256" key="1">
    <source>
        <dbReference type="ARBA" id="ARBA00009986"/>
    </source>
</evidence>
<dbReference type="Pfam" id="PF00171">
    <property type="entry name" value="Aldedh"/>
    <property type="match status" value="1"/>
</dbReference>
<dbReference type="eggNOG" id="KOG2451">
    <property type="taxonomic scope" value="Eukaryota"/>
</dbReference>
<dbReference type="InterPro" id="IPR047110">
    <property type="entry name" value="GABD/Sad-like"/>
</dbReference>
<organism evidence="5 6">
    <name type="scientific">Ricinus communis</name>
    <name type="common">Castor bean</name>
    <dbReference type="NCBI Taxonomy" id="3988"/>
    <lineage>
        <taxon>Eukaryota</taxon>
        <taxon>Viridiplantae</taxon>
        <taxon>Streptophyta</taxon>
        <taxon>Embryophyta</taxon>
        <taxon>Tracheophyta</taxon>
        <taxon>Spermatophyta</taxon>
        <taxon>Magnoliopsida</taxon>
        <taxon>eudicotyledons</taxon>
        <taxon>Gunneridae</taxon>
        <taxon>Pentapetalae</taxon>
        <taxon>rosids</taxon>
        <taxon>fabids</taxon>
        <taxon>Malpighiales</taxon>
        <taxon>Euphorbiaceae</taxon>
        <taxon>Acalyphoideae</taxon>
        <taxon>Acalypheae</taxon>
        <taxon>Ricinus</taxon>
    </lineage>
</organism>
<evidence type="ECO:0000256" key="2">
    <source>
        <dbReference type="ARBA" id="ARBA00022857"/>
    </source>
</evidence>
<dbReference type="InterPro" id="IPR016161">
    <property type="entry name" value="Ald_DH/histidinol_DH"/>
</dbReference>
<reference evidence="6" key="1">
    <citation type="journal article" date="2010" name="Nat. Biotechnol.">
        <title>Draft genome sequence of the oilseed species Ricinus communis.</title>
        <authorList>
            <person name="Chan A.P."/>
            <person name="Crabtree J."/>
            <person name="Zhao Q."/>
            <person name="Lorenzi H."/>
            <person name="Orvis J."/>
            <person name="Puiu D."/>
            <person name="Melake-Berhan A."/>
            <person name="Jones K.M."/>
            <person name="Redman J."/>
            <person name="Chen G."/>
            <person name="Cahoon E.B."/>
            <person name="Gedil M."/>
            <person name="Stanke M."/>
            <person name="Haas B.J."/>
            <person name="Wortman J.R."/>
            <person name="Fraser-Liggett C.M."/>
            <person name="Ravel J."/>
            <person name="Rabinowicz P.D."/>
        </authorList>
    </citation>
    <scope>NUCLEOTIDE SEQUENCE [LARGE SCALE GENOMIC DNA]</scope>
    <source>
        <strain evidence="6">cv. Hale</strain>
    </source>
</reference>
<dbReference type="FunFam" id="3.40.605.10:FF:000012">
    <property type="entry name" value="NAD-dependent succinate-semialdehyde dehydrogenase"/>
    <property type="match status" value="1"/>
</dbReference>